<dbReference type="PROSITE" id="PS51371">
    <property type="entry name" value="CBS"/>
    <property type="match status" value="2"/>
</dbReference>
<dbReference type="InterPro" id="IPR006668">
    <property type="entry name" value="Mg_transptr_MgtE_intracell_dom"/>
</dbReference>
<keyword evidence="5 9" id="KW-0460">Magnesium</keyword>
<evidence type="ECO:0000259" key="10">
    <source>
        <dbReference type="PROSITE" id="PS51371"/>
    </source>
</evidence>
<comment type="similarity">
    <text evidence="2 9">Belongs to the SLC41A transporter family.</text>
</comment>
<protein>
    <recommendedName>
        <fullName evidence="9">Magnesium transporter MgtE</fullName>
    </recommendedName>
</protein>
<keyword evidence="9" id="KW-1003">Cell membrane</keyword>
<comment type="subunit">
    <text evidence="9">Homodimer.</text>
</comment>
<dbReference type="Pfam" id="PF00571">
    <property type="entry name" value="CBS"/>
    <property type="match status" value="2"/>
</dbReference>
<dbReference type="InterPro" id="IPR046342">
    <property type="entry name" value="CBS_dom_sf"/>
</dbReference>
<organism evidence="11 12">
    <name type="scientific">Priestia endophytica DSM 13796</name>
    <dbReference type="NCBI Taxonomy" id="1121089"/>
    <lineage>
        <taxon>Bacteria</taxon>
        <taxon>Bacillati</taxon>
        <taxon>Bacillota</taxon>
        <taxon>Bacilli</taxon>
        <taxon>Bacillales</taxon>
        <taxon>Bacillaceae</taxon>
        <taxon>Priestia</taxon>
    </lineage>
</organism>
<dbReference type="InterPro" id="IPR006669">
    <property type="entry name" value="MgtE_transporter"/>
</dbReference>
<evidence type="ECO:0000256" key="9">
    <source>
        <dbReference type="RuleBase" id="RU362011"/>
    </source>
</evidence>
<keyword evidence="8" id="KW-0129">CBS domain</keyword>
<evidence type="ECO:0000256" key="8">
    <source>
        <dbReference type="PROSITE-ProRule" id="PRU00703"/>
    </source>
</evidence>
<proteinExistence type="inferred from homology"/>
<feature type="transmembrane region" description="Helical" evidence="9">
    <location>
        <begin position="360"/>
        <end position="381"/>
    </location>
</feature>
<evidence type="ECO:0000256" key="6">
    <source>
        <dbReference type="ARBA" id="ARBA00022989"/>
    </source>
</evidence>
<dbReference type="SUPFAM" id="SSF54631">
    <property type="entry name" value="CBS-domain pair"/>
    <property type="match status" value="1"/>
</dbReference>
<dbReference type="InterPro" id="IPR036739">
    <property type="entry name" value="SLC41_membr_dom_sf"/>
</dbReference>
<keyword evidence="4 9" id="KW-0812">Transmembrane</keyword>
<dbReference type="PANTHER" id="PTHR43773:SF1">
    <property type="entry name" value="MAGNESIUM TRANSPORTER MGTE"/>
    <property type="match status" value="1"/>
</dbReference>
<comment type="subcellular location">
    <subcellularLocation>
        <location evidence="9">Cell membrane</location>
        <topology evidence="9">Multi-pass membrane protein</topology>
    </subcellularLocation>
    <subcellularLocation>
        <location evidence="1">Membrane</location>
        <topology evidence="1">Multi-pass membrane protein</topology>
    </subcellularLocation>
</comment>
<evidence type="ECO:0000256" key="2">
    <source>
        <dbReference type="ARBA" id="ARBA00009749"/>
    </source>
</evidence>
<dbReference type="EMBL" id="FOXX01000007">
    <property type="protein sequence ID" value="SFQ71121.1"/>
    <property type="molecule type" value="Genomic_DNA"/>
</dbReference>
<keyword evidence="12" id="KW-1185">Reference proteome</keyword>
<feature type="transmembrane region" description="Helical" evidence="9">
    <location>
        <begin position="318"/>
        <end position="339"/>
    </location>
</feature>
<name>A0A1I6AR04_9BACI</name>
<dbReference type="GeneID" id="93711527"/>
<dbReference type="SMART" id="SM00116">
    <property type="entry name" value="CBS"/>
    <property type="match status" value="2"/>
</dbReference>
<comment type="caution">
    <text evidence="11">The sequence shown here is derived from an EMBL/GenBank/DDBJ whole genome shotgun (WGS) entry which is preliminary data.</text>
</comment>
<dbReference type="Pfam" id="PF03448">
    <property type="entry name" value="MgtE_N"/>
    <property type="match status" value="1"/>
</dbReference>
<accession>A0A1I6AR04</accession>
<dbReference type="Gene3D" id="1.25.60.10">
    <property type="entry name" value="MgtE N-terminal domain-like"/>
    <property type="match status" value="1"/>
</dbReference>
<feature type="transmembrane region" description="Helical" evidence="9">
    <location>
        <begin position="434"/>
        <end position="451"/>
    </location>
</feature>
<gene>
    <name evidence="11" type="ORF">SAMN02745910_02902</name>
</gene>
<keyword evidence="6 9" id="KW-1133">Transmembrane helix</keyword>
<evidence type="ECO:0000256" key="5">
    <source>
        <dbReference type="ARBA" id="ARBA00022842"/>
    </source>
</evidence>
<dbReference type="Gene3D" id="1.10.357.20">
    <property type="entry name" value="SLC41 divalent cation transporters, integral membrane domain"/>
    <property type="match status" value="1"/>
</dbReference>
<dbReference type="Gene3D" id="3.10.580.10">
    <property type="entry name" value="CBS-domain"/>
    <property type="match status" value="1"/>
</dbReference>
<dbReference type="SUPFAM" id="SSF158791">
    <property type="entry name" value="MgtE N-terminal domain-like"/>
    <property type="match status" value="1"/>
</dbReference>
<dbReference type="SMART" id="SM00924">
    <property type="entry name" value="MgtE_N"/>
    <property type="match status" value="1"/>
</dbReference>
<evidence type="ECO:0000256" key="3">
    <source>
        <dbReference type="ARBA" id="ARBA00022448"/>
    </source>
</evidence>
<dbReference type="PANTHER" id="PTHR43773">
    <property type="entry name" value="MAGNESIUM TRANSPORTER MGTE"/>
    <property type="match status" value="1"/>
</dbReference>
<dbReference type="RefSeq" id="WP_061803207.1">
    <property type="nucleotide sequence ID" value="NZ_FOXX01000007.1"/>
</dbReference>
<feature type="transmembrane region" description="Helical" evidence="9">
    <location>
        <begin position="387"/>
        <end position="413"/>
    </location>
</feature>
<dbReference type="NCBIfam" id="TIGR00400">
    <property type="entry name" value="mgtE"/>
    <property type="match status" value="1"/>
</dbReference>
<dbReference type="Proteomes" id="UP000182762">
    <property type="component" value="Unassembled WGS sequence"/>
</dbReference>
<dbReference type="SUPFAM" id="SSF161093">
    <property type="entry name" value="MgtE membrane domain-like"/>
    <property type="match status" value="1"/>
</dbReference>
<dbReference type="InterPro" id="IPR006667">
    <property type="entry name" value="SLC41_membr_dom"/>
</dbReference>
<dbReference type="InterPro" id="IPR000644">
    <property type="entry name" value="CBS_dom"/>
</dbReference>
<evidence type="ECO:0000256" key="4">
    <source>
        <dbReference type="ARBA" id="ARBA00022692"/>
    </source>
</evidence>
<reference evidence="11 12" key="1">
    <citation type="submission" date="2016-10" db="EMBL/GenBank/DDBJ databases">
        <authorList>
            <person name="Varghese N."/>
            <person name="Submissions S."/>
        </authorList>
    </citation>
    <scope>NUCLEOTIDE SEQUENCE [LARGE SCALE GENOMIC DNA]</scope>
    <source>
        <strain evidence="11 12">DSM 13796</strain>
    </source>
</reference>
<sequence>MIQDMTYEEIVERISHLLEQEKTNGIQVILEELQPYDIAEIYVMLSEEQRPKFLDVLETEQQASLIEEIDRDEQLELVEQINVNDLGEVLDLMDNDDLAHLLDEVTPDVKEQYLSGMTTEESTAVQKLMEYEAETAGRIMTNRYVWIPEQYTVRETVDKLKIFAELAESINYIYVINNEKQLMGVVSYRDLILAEMDEKIEDIMFSRVISVPVEMDQEEVASIIERYDFLAIPVVEENNVLVGIITVDDIIDVVIQEANEDIEKLSATGKSIDFDTKVWIASYRRLPWLVLLLFVGLISGSIISQFEETLQKVVALSFFMPLISGMTGNTGTQSLAVVVRGIVGQEMNKAVVTRLILREFGVGALIGITCSILLFIIAYVWQGSLVLSFVVSSSLVFTLIIGTLAGTIIPLLLSKLKVDPAIASGPLITTLNDILSLLIYFKIATVFLHHLL</sequence>
<keyword evidence="3 9" id="KW-0813">Transport</keyword>
<feature type="transmembrane region" description="Helical" evidence="9">
    <location>
        <begin position="286"/>
        <end position="306"/>
    </location>
</feature>
<dbReference type="CDD" id="cd04606">
    <property type="entry name" value="CBS_pair_Mg_transporter"/>
    <property type="match status" value="1"/>
</dbReference>
<evidence type="ECO:0000313" key="11">
    <source>
        <dbReference type="EMBL" id="SFQ71121.1"/>
    </source>
</evidence>
<feature type="domain" description="CBS" evidence="10">
    <location>
        <begin position="140"/>
        <end position="203"/>
    </location>
</feature>
<evidence type="ECO:0000256" key="1">
    <source>
        <dbReference type="ARBA" id="ARBA00004141"/>
    </source>
</evidence>
<comment type="function">
    <text evidence="9">Acts as a magnesium transporter.</text>
</comment>
<evidence type="ECO:0000313" key="12">
    <source>
        <dbReference type="Proteomes" id="UP000182762"/>
    </source>
</evidence>
<feature type="domain" description="CBS" evidence="10">
    <location>
        <begin position="204"/>
        <end position="262"/>
    </location>
</feature>
<keyword evidence="9" id="KW-0479">Metal-binding</keyword>
<evidence type="ECO:0000256" key="7">
    <source>
        <dbReference type="ARBA" id="ARBA00023136"/>
    </source>
</evidence>
<dbReference type="InterPro" id="IPR038076">
    <property type="entry name" value="MgtE_N_sf"/>
</dbReference>
<keyword evidence="7 9" id="KW-0472">Membrane</keyword>
<dbReference type="Pfam" id="PF01769">
    <property type="entry name" value="MgtE"/>
    <property type="match status" value="1"/>
</dbReference>